<comment type="caution">
    <text evidence="1">The sequence shown here is derived from an EMBL/GenBank/DDBJ whole genome shotgun (WGS) entry which is preliminary data.</text>
</comment>
<proteinExistence type="predicted"/>
<dbReference type="Proteomes" id="UP001060085">
    <property type="component" value="Linkage Group LG04"/>
</dbReference>
<evidence type="ECO:0000313" key="2">
    <source>
        <dbReference type="Proteomes" id="UP001060085"/>
    </source>
</evidence>
<reference evidence="2" key="1">
    <citation type="journal article" date="2023" name="Nat. Plants">
        <title>Single-cell RNA sequencing provides a high-resolution roadmap for understanding the multicellular compartmentation of specialized metabolism.</title>
        <authorList>
            <person name="Sun S."/>
            <person name="Shen X."/>
            <person name="Li Y."/>
            <person name="Li Y."/>
            <person name="Wang S."/>
            <person name="Li R."/>
            <person name="Zhang H."/>
            <person name="Shen G."/>
            <person name="Guo B."/>
            <person name="Wei J."/>
            <person name="Xu J."/>
            <person name="St-Pierre B."/>
            <person name="Chen S."/>
            <person name="Sun C."/>
        </authorList>
    </citation>
    <scope>NUCLEOTIDE SEQUENCE [LARGE SCALE GENOMIC DNA]</scope>
</reference>
<keyword evidence="2" id="KW-1185">Reference proteome</keyword>
<evidence type="ECO:0000313" key="1">
    <source>
        <dbReference type="EMBL" id="KAI5669393.1"/>
    </source>
</evidence>
<sequence length="104" mass="11271">MRGMVLLFQRTTALTIREGTPHSWNRHGEAVSDVVAVVGELPCVWNAVWWAMKSYPIFTGPIRFAGESFAPDGRSGDVADQNGPFALLRCVLDGCTVSGCQGDD</sequence>
<gene>
    <name evidence="1" type="ORF">M9H77_19246</name>
</gene>
<protein>
    <submittedName>
        <fullName evidence="1">Uncharacterized protein</fullName>
    </submittedName>
</protein>
<name>A0ACC0B9V0_CATRO</name>
<accession>A0ACC0B9V0</accession>
<dbReference type="EMBL" id="CM044704">
    <property type="protein sequence ID" value="KAI5669393.1"/>
    <property type="molecule type" value="Genomic_DNA"/>
</dbReference>
<organism evidence="1 2">
    <name type="scientific">Catharanthus roseus</name>
    <name type="common">Madagascar periwinkle</name>
    <name type="synonym">Vinca rosea</name>
    <dbReference type="NCBI Taxonomy" id="4058"/>
    <lineage>
        <taxon>Eukaryota</taxon>
        <taxon>Viridiplantae</taxon>
        <taxon>Streptophyta</taxon>
        <taxon>Embryophyta</taxon>
        <taxon>Tracheophyta</taxon>
        <taxon>Spermatophyta</taxon>
        <taxon>Magnoliopsida</taxon>
        <taxon>eudicotyledons</taxon>
        <taxon>Gunneridae</taxon>
        <taxon>Pentapetalae</taxon>
        <taxon>asterids</taxon>
        <taxon>lamiids</taxon>
        <taxon>Gentianales</taxon>
        <taxon>Apocynaceae</taxon>
        <taxon>Rauvolfioideae</taxon>
        <taxon>Vinceae</taxon>
        <taxon>Catharanthinae</taxon>
        <taxon>Catharanthus</taxon>
    </lineage>
</organism>